<dbReference type="GeneID" id="13197163"/>
<name>G3MTY6_CAEEL</name>
<proteinExistence type="predicted"/>
<evidence type="ECO:0000313" key="3">
    <source>
        <dbReference type="WormBase" id="T28C6.11"/>
    </source>
</evidence>
<dbReference type="RefSeq" id="NP_001255340.1">
    <property type="nucleotide sequence ID" value="NM_001268411.1"/>
</dbReference>
<dbReference type="AlphaFoldDB" id="G3MTY6"/>
<keyword evidence="2" id="KW-1185">Reference proteome</keyword>
<protein>
    <submittedName>
        <fullName evidence="1">Uncharacterized protein</fullName>
    </submittedName>
</protein>
<dbReference type="InParanoid" id="G3MTY6"/>
<evidence type="ECO:0000313" key="2">
    <source>
        <dbReference type="Proteomes" id="UP000001940"/>
    </source>
</evidence>
<dbReference type="HOGENOM" id="CLU_2123282_0_0_1"/>
<dbReference type="KEGG" id="cel:CELE_T28C6.11"/>
<reference evidence="1 2" key="1">
    <citation type="journal article" date="1998" name="Science">
        <title>Genome sequence of the nematode C. elegans: a platform for investigating biology.</title>
        <authorList>
            <consortium name="The C. elegans sequencing consortium"/>
            <person name="Sulson J.E."/>
            <person name="Waterston R."/>
        </authorList>
    </citation>
    <scope>NUCLEOTIDE SEQUENCE [LARGE SCALE GENOMIC DNA]</scope>
    <source>
        <strain evidence="1 2">Bristol N2</strain>
    </source>
</reference>
<accession>G3MTY6</accession>
<evidence type="ECO:0000313" key="1">
    <source>
        <dbReference type="EMBL" id="CCD31126.1"/>
    </source>
</evidence>
<gene>
    <name evidence="1" type="ORF">CELE_T28C6.11</name>
    <name evidence="1 3" type="ORF">T28C6.11</name>
</gene>
<organism evidence="1 2">
    <name type="scientific">Caenorhabditis elegans</name>
    <dbReference type="NCBI Taxonomy" id="6239"/>
    <lineage>
        <taxon>Eukaryota</taxon>
        <taxon>Metazoa</taxon>
        <taxon>Ecdysozoa</taxon>
        <taxon>Nematoda</taxon>
        <taxon>Chromadorea</taxon>
        <taxon>Rhabditida</taxon>
        <taxon>Rhabditina</taxon>
        <taxon>Rhabditomorpha</taxon>
        <taxon>Rhabditoidea</taxon>
        <taxon>Rhabditidae</taxon>
        <taxon>Peloderinae</taxon>
        <taxon>Caenorhabditis</taxon>
    </lineage>
</organism>
<dbReference type="PaxDb" id="6239-T28C6.11"/>
<dbReference type="Proteomes" id="UP000001940">
    <property type="component" value="Chromosome IV"/>
</dbReference>
<sequence length="114" mass="13317">MQMNGMLEICSVGRNSEPHSPRATYRGHLIYLLRRRRGSPLLVLPRILAQTKTRLRFVTTLTFWMMGGMRELVHSMTLALVEKFDEPPLRRFLVSSEVLQLSWSARQFDDDTPR</sequence>
<dbReference type="WormBase" id="T28C6.11">
    <property type="protein sequence ID" value="CE46499"/>
    <property type="gene ID" value="WBGene00206515"/>
</dbReference>
<dbReference type="AGR" id="WB:WBGene00206515"/>
<dbReference type="CTD" id="13197163"/>
<dbReference type="Bgee" id="WBGene00206515">
    <property type="expression patterns" value="Expressed in adult organism and 2 other cell types or tissues"/>
</dbReference>
<dbReference type="EMBL" id="BX284604">
    <property type="protein sequence ID" value="CCD31126.1"/>
    <property type="molecule type" value="Genomic_DNA"/>
</dbReference>